<evidence type="ECO:0000313" key="4">
    <source>
        <dbReference type="EMBL" id="KAF1771438.1"/>
    </source>
</evidence>
<accession>A0A6A5HU17</accession>
<evidence type="ECO:0000259" key="2">
    <source>
        <dbReference type="PROSITE" id="PS50041"/>
    </source>
</evidence>
<reference evidence="4 5" key="1">
    <citation type="submission" date="2019-12" db="EMBL/GenBank/DDBJ databases">
        <title>Chromosome-level assembly of the Caenorhabditis remanei genome.</title>
        <authorList>
            <person name="Teterina A.A."/>
            <person name="Willis J.H."/>
            <person name="Phillips P.C."/>
        </authorList>
    </citation>
    <scope>NUCLEOTIDE SEQUENCE [LARGE SCALE GENOMIC DNA]</scope>
    <source>
        <strain evidence="4 5">PX506</strain>
        <tissue evidence="4">Whole organism</tissue>
    </source>
</reference>
<dbReference type="CDD" id="cd00037">
    <property type="entry name" value="CLECT"/>
    <property type="match status" value="2"/>
</dbReference>
<dbReference type="AlphaFoldDB" id="A0A6A5HU17"/>
<dbReference type="InterPro" id="IPR002035">
    <property type="entry name" value="VWF_A"/>
</dbReference>
<feature type="domain" description="VWFA" evidence="3">
    <location>
        <begin position="405"/>
        <end position="594"/>
    </location>
</feature>
<dbReference type="SUPFAM" id="SSF53300">
    <property type="entry name" value="vWA-like"/>
    <property type="match status" value="2"/>
</dbReference>
<evidence type="ECO:0000259" key="3">
    <source>
        <dbReference type="PROSITE" id="PS50234"/>
    </source>
</evidence>
<dbReference type="Gene3D" id="3.10.100.10">
    <property type="entry name" value="Mannose-Binding Protein A, subunit A"/>
    <property type="match status" value="2"/>
</dbReference>
<organism evidence="4 5">
    <name type="scientific">Caenorhabditis remanei</name>
    <name type="common">Caenorhabditis vulgaris</name>
    <dbReference type="NCBI Taxonomy" id="31234"/>
    <lineage>
        <taxon>Eukaryota</taxon>
        <taxon>Metazoa</taxon>
        <taxon>Ecdysozoa</taxon>
        <taxon>Nematoda</taxon>
        <taxon>Chromadorea</taxon>
        <taxon>Rhabditida</taxon>
        <taxon>Rhabditina</taxon>
        <taxon>Rhabditomorpha</taxon>
        <taxon>Rhabditoidea</taxon>
        <taxon>Rhabditidae</taxon>
        <taxon>Peloderinae</taxon>
        <taxon>Caenorhabditis</taxon>
    </lineage>
</organism>
<dbReference type="InterPro" id="IPR016187">
    <property type="entry name" value="CTDL_fold"/>
</dbReference>
<evidence type="ECO:0000256" key="1">
    <source>
        <dbReference type="SAM" id="SignalP"/>
    </source>
</evidence>
<protein>
    <submittedName>
        <fullName evidence="4">Uncharacterized protein</fullName>
    </submittedName>
</protein>
<dbReference type="SUPFAM" id="SSF56436">
    <property type="entry name" value="C-type lectin-like"/>
    <property type="match status" value="2"/>
</dbReference>
<feature type="domain" description="C-type lectin" evidence="2">
    <location>
        <begin position="251"/>
        <end position="368"/>
    </location>
</feature>
<dbReference type="Pfam" id="PF00092">
    <property type="entry name" value="VWA"/>
    <property type="match status" value="2"/>
</dbReference>
<sequence>MKLAIRVFVVVLLFYGTSADLSYTDRECGTDLTNLWLDVVAVVDNSFGMTNEGLDTVAAHIASVFSGGTRIGTQSSEPRTTRVGLVTYNVNAQQNADLNKFQSLDDLYNNVFADLKTVSTSAQSFLSTGLAAAESLFDYENFGTSRSHYKKVVIVYASTYVGEGEMDPLPVAIRLKTSGVNIITMAYVQNGDGFMLKQLAEIASPRFNFSSTDNNGNTVGQVQSAMAETNCFCPSDWIQYRQNYTDYNSYRYGVCLQAVSLAANWRAAKMACANRWTNSYLVNEYNQQKHDYVLNVVQNSSGFFQPYSYHNGLNLVGGVWKWDQPSGWPQPALKNWYNWDPGYPITSSSLTAVLNQQNNEEVATGWQNIDFYKTAVNYVSCSADYSALSYVDRPCGTDLSNLWLDVVAVVDNSQRMNTNRLNTVASNILSVFMSGTRIGSDANEPRTTRLGLVTYNNVATQNADLNQYQSIGDAYNGIFVALLSTVDTSESYLATGLTLAEKMFNDQSVNTTRAHYRRVVILYASEYKGAGELDPLPVANRLKLSGVNIITVAYQQSGDDGLLKGLSQIASPGFSFVNDNGQGGNLVQKIQRSLLRSNCFCPSDWIQYRKSYSDPASFGYGVCIQAVPIPASWLAAKLSCSNKRINSNLASEFNQAKHDFIFNLAQNTTGFSPPYQYHIGLNYVSSGSWVWTQPTERQQVPLQEPFMWLPGYPKPASTQFAVMNQQSGQRTGWQNIATMTGSYNYVCETYSCDTDNYCDA</sequence>
<dbReference type="PROSITE" id="PS50041">
    <property type="entry name" value="C_TYPE_LECTIN_2"/>
    <property type="match status" value="2"/>
</dbReference>
<dbReference type="CTD" id="9801905"/>
<feature type="chain" id="PRO_5025691772" evidence="1">
    <location>
        <begin position="20"/>
        <end position="760"/>
    </location>
</feature>
<feature type="domain" description="C-type lectin" evidence="2">
    <location>
        <begin position="619"/>
        <end position="748"/>
    </location>
</feature>
<dbReference type="PANTHER" id="PTHR31024">
    <property type="entry name" value="C-TYPE LECTIN"/>
    <property type="match status" value="1"/>
</dbReference>
<dbReference type="InterPro" id="IPR036465">
    <property type="entry name" value="vWFA_dom_sf"/>
</dbReference>
<dbReference type="RefSeq" id="XP_053592572.1">
    <property type="nucleotide sequence ID" value="XM_053723927.1"/>
</dbReference>
<dbReference type="InterPro" id="IPR001304">
    <property type="entry name" value="C-type_lectin-like"/>
</dbReference>
<dbReference type="PANTHER" id="PTHR31024:SF6">
    <property type="entry name" value="VWFA DOMAIN-CONTAINING PROTEIN"/>
    <property type="match status" value="1"/>
</dbReference>
<dbReference type="FunFam" id="3.10.100.10:FF:000142">
    <property type="entry name" value="C-type LECtin"/>
    <property type="match status" value="1"/>
</dbReference>
<keyword evidence="1" id="KW-0732">Signal</keyword>
<dbReference type="GeneID" id="9801905"/>
<dbReference type="EMBL" id="WUAV01000001">
    <property type="protein sequence ID" value="KAF1771438.1"/>
    <property type="molecule type" value="Genomic_DNA"/>
</dbReference>
<comment type="caution">
    <text evidence="4">The sequence shown here is derived from an EMBL/GenBank/DDBJ whole genome shotgun (WGS) entry which is preliminary data.</text>
</comment>
<feature type="domain" description="VWFA" evidence="3">
    <location>
        <begin position="38"/>
        <end position="226"/>
    </location>
</feature>
<dbReference type="KEGG" id="crq:GCK72_003264"/>
<gene>
    <name evidence="4" type="ORF">GCK72_003264</name>
</gene>
<dbReference type="GO" id="GO:0045087">
    <property type="term" value="P:innate immune response"/>
    <property type="evidence" value="ECO:0007669"/>
    <property type="project" value="TreeGrafter"/>
</dbReference>
<name>A0A6A5HU17_CAERE</name>
<proteinExistence type="predicted"/>
<evidence type="ECO:0000313" key="5">
    <source>
        <dbReference type="Proteomes" id="UP000483820"/>
    </source>
</evidence>
<dbReference type="SMART" id="SM00327">
    <property type="entry name" value="VWA"/>
    <property type="match status" value="2"/>
</dbReference>
<dbReference type="Gene3D" id="3.40.50.410">
    <property type="entry name" value="von Willebrand factor, type A domain"/>
    <property type="match status" value="2"/>
</dbReference>
<dbReference type="SMART" id="SM00034">
    <property type="entry name" value="CLECT"/>
    <property type="match status" value="2"/>
</dbReference>
<dbReference type="PROSITE" id="PS50234">
    <property type="entry name" value="VWFA"/>
    <property type="match status" value="2"/>
</dbReference>
<dbReference type="InterPro" id="IPR016186">
    <property type="entry name" value="C-type_lectin-like/link_sf"/>
</dbReference>
<feature type="signal peptide" evidence="1">
    <location>
        <begin position="1"/>
        <end position="19"/>
    </location>
</feature>
<dbReference type="Proteomes" id="UP000483820">
    <property type="component" value="Chromosome I"/>
</dbReference>